<dbReference type="Pfam" id="PF03480">
    <property type="entry name" value="DctP"/>
    <property type="match status" value="1"/>
</dbReference>
<protein>
    <submittedName>
        <fullName evidence="2">TRAP-type C4-dicarboxylate transport system substrate-binding protein</fullName>
    </submittedName>
</protein>
<dbReference type="InterPro" id="IPR006311">
    <property type="entry name" value="TAT_signal"/>
</dbReference>
<sequence>MTALFTRRRFLQTAAVATAAAPMVITSTTRAATQKEFRLGLITPAGHSWNRAAVAFGESLKKETQGRLSATVFHSGQLGNEAAMMQQLQSGALDMGWIQAAELGSRVSSVAAINAPYLVRSTGSVARLVRTPAALKLLDALPRETGTIGLGWGITGMRVVFATRDINTPDDLKGMKLRINPTPVYRDFYSMLGAAPTPIPTPAVFDAMTNGQVDGLEADIELSWNQRYDKISKSLLPMNALFMPFAPLVSGRIWATLDARDKDLVRALVTQALNNQINDIVTTEAGLIEKLKQSSVTFKSASNYDPQPAIQKFDAMWVAKAPAIPELRKIGATL</sequence>
<dbReference type="NCBIfam" id="NF037995">
    <property type="entry name" value="TRAP_S1"/>
    <property type="match status" value="1"/>
</dbReference>
<dbReference type="OrthoDB" id="8690069at2"/>
<evidence type="ECO:0000313" key="2">
    <source>
        <dbReference type="EMBL" id="RZT39230.1"/>
    </source>
</evidence>
<dbReference type="GO" id="GO:0030246">
    <property type="term" value="F:carbohydrate binding"/>
    <property type="evidence" value="ECO:0007669"/>
    <property type="project" value="TreeGrafter"/>
</dbReference>
<dbReference type="GO" id="GO:0055085">
    <property type="term" value="P:transmembrane transport"/>
    <property type="evidence" value="ECO:0007669"/>
    <property type="project" value="InterPro"/>
</dbReference>
<keyword evidence="3" id="KW-1185">Reference proteome</keyword>
<dbReference type="RefSeq" id="WP_130391422.1">
    <property type="nucleotide sequence ID" value="NZ_SGXM01000002.1"/>
</dbReference>
<evidence type="ECO:0000256" key="1">
    <source>
        <dbReference type="ARBA" id="ARBA00022729"/>
    </source>
</evidence>
<dbReference type="InterPro" id="IPR038404">
    <property type="entry name" value="TRAP_DctP_sf"/>
</dbReference>
<accession>A0A4Q7S1M5</accession>
<dbReference type="PANTHER" id="PTHR33376">
    <property type="match status" value="1"/>
</dbReference>
<reference evidence="2 3" key="1">
    <citation type="journal article" date="2015" name="Stand. Genomic Sci.">
        <title>Genomic Encyclopedia of Bacterial and Archaeal Type Strains, Phase III: the genomes of soil and plant-associated and newly described type strains.</title>
        <authorList>
            <person name="Whitman W.B."/>
            <person name="Woyke T."/>
            <person name="Klenk H.P."/>
            <person name="Zhou Y."/>
            <person name="Lilburn T.G."/>
            <person name="Beck B.J."/>
            <person name="De Vos P."/>
            <person name="Vandamme P."/>
            <person name="Eisen J.A."/>
            <person name="Garrity G."/>
            <person name="Hugenholtz P."/>
            <person name="Kyrpides N.C."/>
        </authorList>
    </citation>
    <scope>NUCLEOTIDE SEQUENCE [LARGE SCALE GENOMIC DNA]</scope>
    <source>
        <strain evidence="2 3">ASC-9842</strain>
    </source>
</reference>
<dbReference type="Proteomes" id="UP000291078">
    <property type="component" value="Unassembled WGS sequence"/>
</dbReference>
<dbReference type="EMBL" id="SGXM01000002">
    <property type="protein sequence ID" value="RZT39230.1"/>
    <property type="molecule type" value="Genomic_DNA"/>
</dbReference>
<name>A0A4Q7S1M5_9BURK</name>
<dbReference type="CDD" id="cd13603">
    <property type="entry name" value="PBP2_TRAP_Siap_TeaA_like"/>
    <property type="match status" value="1"/>
</dbReference>
<dbReference type="AlphaFoldDB" id="A0A4Q7S1M5"/>
<gene>
    <name evidence="2" type="ORF">EV147_2425</name>
</gene>
<dbReference type="PROSITE" id="PS51318">
    <property type="entry name" value="TAT"/>
    <property type="match status" value="1"/>
</dbReference>
<comment type="caution">
    <text evidence="2">The sequence shown here is derived from an EMBL/GenBank/DDBJ whole genome shotgun (WGS) entry which is preliminary data.</text>
</comment>
<dbReference type="PANTHER" id="PTHR33376:SF2">
    <property type="entry name" value="DICARBOXYLATE-BINDING PERIPLASMIC PROTEIN"/>
    <property type="match status" value="1"/>
</dbReference>
<evidence type="ECO:0000313" key="3">
    <source>
        <dbReference type="Proteomes" id="UP000291078"/>
    </source>
</evidence>
<organism evidence="2 3">
    <name type="scientific">Cupriavidus agavae</name>
    <dbReference type="NCBI Taxonomy" id="1001822"/>
    <lineage>
        <taxon>Bacteria</taxon>
        <taxon>Pseudomonadati</taxon>
        <taxon>Pseudomonadota</taxon>
        <taxon>Betaproteobacteria</taxon>
        <taxon>Burkholderiales</taxon>
        <taxon>Burkholderiaceae</taxon>
        <taxon>Cupriavidus</taxon>
    </lineage>
</organism>
<dbReference type="InterPro" id="IPR018389">
    <property type="entry name" value="DctP_fam"/>
</dbReference>
<keyword evidence="1" id="KW-0732">Signal</keyword>
<proteinExistence type="predicted"/>
<dbReference type="Gene3D" id="3.40.190.170">
    <property type="entry name" value="Bacterial extracellular solute-binding protein, family 7"/>
    <property type="match status" value="1"/>
</dbReference>